<feature type="transmembrane region" description="Helical" evidence="1">
    <location>
        <begin position="122"/>
        <end position="138"/>
    </location>
</feature>
<gene>
    <name evidence="2" type="primary">Abca17_0</name>
    <name evidence="2" type="ORF">E2C01_069093</name>
</gene>
<keyword evidence="1" id="KW-1133">Transmembrane helix</keyword>
<dbReference type="AlphaFoldDB" id="A0A5B7HYG6"/>
<keyword evidence="2" id="KW-0547">Nucleotide-binding</keyword>
<keyword evidence="1" id="KW-0812">Transmembrane</keyword>
<keyword evidence="2" id="KW-0067">ATP-binding</keyword>
<sequence length="188" mass="20689">MVSLSINGNQDRASILAFFNNQPFHTPPLALAMADIAVVRAFTNNNNITITTSNHPLPRTDIEKLFGMKGLSEGEQLGRIFLVMLMYCWASLPLMYLCSFFFSIPSGGFTKMIMVNIITGEWRAFVCFTGLISLGGLIHRTLFTRGQWGCVNGCVCVFTYLCITGCITAKLSVSCLLVHSCHISLSSD</sequence>
<evidence type="ECO:0000313" key="2">
    <source>
        <dbReference type="EMBL" id="MPC74719.1"/>
    </source>
</evidence>
<organism evidence="2 3">
    <name type="scientific">Portunus trituberculatus</name>
    <name type="common">Swimming crab</name>
    <name type="synonym">Neptunus trituberculatus</name>
    <dbReference type="NCBI Taxonomy" id="210409"/>
    <lineage>
        <taxon>Eukaryota</taxon>
        <taxon>Metazoa</taxon>
        <taxon>Ecdysozoa</taxon>
        <taxon>Arthropoda</taxon>
        <taxon>Crustacea</taxon>
        <taxon>Multicrustacea</taxon>
        <taxon>Malacostraca</taxon>
        <taxon>Eumalacostraca</taxon>
        <taxon>Eucarida</taxon>
        <taxon>Decapoda</taxon>
        <taxon>Pleocyemata</taxon>
        <taxon>Brachyura</taxon>
        <taxon>Eubrachyura</taxon>
        <taxon>Portunoidea</taxon>
        <taxon>Portunidae</taxon>
        <taxon>Portuninae</taxon>
        <taxon>Portunus</taxon>
    </lineage>
</organism>
<dbReference type="Proteomes" id="UP000324222">
    <property type="component" value="Unassembled WGS sequence"/>
</dbReference>
<dbReference type="OrthoDB" id="6512918at2759"/>
<evidence type="ECO:0000313" key="3">
    <source>
        <dbReference type="Proteomes" id="UP000324222"/>
    </source>
</evidence>
<comment type="caution">
    <text evidence="2">The sequence shown here is derived from an EMBL/GenBank/DDBJ whole genome shotgun (WGS) entry which is preliminary data.</text>
</comment>
<dbReference type="EMBL" id="VSRR010039562">
    <property type="protein sequence ID" value="MPC74719.1"/>
    <property type="molecule type" value="Genomic_DNA"/>
</dbReference>
<evidence type="ECO:0000256" key="1">
    <source>
        <dbReference type="SAM" id="Phobius"/>
    </source>
</evidence>
<reference evidence="2 3" key="1">
    <citation type="submission" date="2019-05" db="EMBL/GenBank/DDBJ databases">
        <title>Another draft genome of Portunus trituberculatus and its Hox gene families provides insights of decapod evolution.</title>
        <authorList>
            <person name="Jeong J.-H."/>
            <person name="Song I."/>
            <person name="Kim S."/>
            <person name="Choi T."/>
            <person name="Kim D."/>
            <person name="Ryu S."/>
            <person name="Kim W."/>
        </authorList>
    </citation>
    <scope>NUCLEOTIDE SEQUENCE [LARGE SCALE GENOMIC DNA]</scope>
    <source>
        <tissue evidence="2">Muscle</tissue>
    </source>
</reference>
<keyword evidence="1" id="KW-0472">Membrane</keyword>
<accession>A0A5B7HYG6</accession>
<feature type="transmembrane region" description="Helical" evidence="1">
    <location>
        <begin position="80"/>
        <end position="102"/>
    </location>
</feature>
<name>A0A5B7HYG6_PORTR</name>
<keyword evidence="3" id="KW-1185">Reference proteome</keyword>
<proteinExistence type="predicted"/>
<dbReference type="GO" id="GO:0005524">
    <property type="term" value="F:ATP binding"/>
    <property type="evidence" value="ECO:0007669"/>
    <property type="project" value="UniProtKB-KW"/>
</dbReference>
<protein>
    <submittedName>
        <fullName evidence="2">ATP-binding cassette sub-family A member 17</fullName>
    </submittedName>
</protein>